<evidence type="ECO:0000313" key="10">
    <source>
        <dbReference type="Proteomes" id="UP000813824"/>
    </source>
</evidence>
<evidence type="ECO:0000256" key="5">
    <source>
        <dbReference type="ARBA" id="ARBA00023136"/>
    </source>
</evidence>
<dbReference type="AlphaFoldDB" id="A0A8K0XU66"/>
<feature type="region of interest" description="Disordered" evidence="7">
    <location>
        <begin position="316"/>
        <end position="335"/>
    </location>
</feature>
<dbReference type="GO" id="GO:0032977">
    <property type="term" value="F:membrane insertase activity"/>
    <property type="evidence" value="ECO:0007669"/>
    <property type="project" value="InterPro"/>
</dbReference>
<reference evidence="9" key="1">
    <citation type="journal article" date="2021" name="New Phytol.">
        <title>Evolutionary innovations through gain and loss of genes in the ectomycorrhizal Boletales.</title>
        <authorList>
            <person name="Wu G."/>
            <person name="Miyauchi S."/>
            <person name="Morin E."/>
            <person name="Kuo A."/>
            <person name="Drula E."/>
            <person name="Varga T."/>
            <person name="Kohler A."/>
            <person name="Feng B."/>
            <person name="Cao Y."/>
            <person name="Lipzen A."/>
            <person name="Daum C."/>
            <person name="Hundley H."/>
            <person name="Pangilinan J."/>
            <person name="Johnson J."/>
            <person name="Barry K."/>
            <person name="LaButti K."/>
            <person name="Ng V."/>
            <person name="Ahrendt S."/>
            <person name="Min B."/>
            <person name="Choi I.G."/>
            <person name="Park H."/>
            <person name="Plett J.M."/>
            <person name="Magnuson J."/>
            <person name="Spatafora J.W."/>
            <person name="Nagy L.G."/>
            <person name="Henrissat B."/>
            <person name="Grigoriev I.V."/>
            <person name="Yang Z.L."/>
            <person name="Xu J."/>
            <person name="Martin F.M."/>
        </authorList>
    </citation>
    <scope>NUCLEOTIDE SEQUENCE</scope>
    <source>
        <strain evidence="9">KKN 215</strain>
    </source>
</reference>
<dbReference type="EMBL" id="JAEVFJ010000003">
    <property type="protein sequence ID" value="KAH8105896.1"/>
    <property type="molecule type" value="Genomic_DNA"/>
</dbReference>
<keyword evidence="3 6" id="KW-0812">Transmembrane</keyword>
<dbReference type="GO" id="GO:0032979">
    <property type="term" value="P:protein insertion into mitochondrial inner membrane from matrix"/>
    <property type="evidence" value="ECO:0007669"/>
    <property type="project" value="TreeGrafter"/>
</dbReference>
<sequence length="335" mass="37479">MLSSAARVSVPSRLAWRVNRHAPSVFNYTGNAGRPSRRTFITTTIQSASNGFLDLALALPYSELIPPYSATIILTTVASRLLLTVPFSIWAKRRQWILEDVVVPQLRAEMPAVRKSALQDMKTDRFRGNEDEARMELGKRAKQKLDRRRRELTSSHGCSPVMTMLLPAISQLPLFVGFSMMLNNLSKTPTVFDSESFLTLTSLAHSDPTLTLPIVIGLISFANTESSRWFISAEAAKREAQVQEWTDKRRSKGETVIQPKKIIQTTLRIYSVARILISALFPGSVQLYWATSAAFGLVQTWALDFWDLRRLRPLSTTASPPSEAVRPKSAGKRTS</sequence>
<evidence type="ECO:0000259" key="8">
    <source>
        <dbReference type="Pfam" id="PF02096"/>
    </source>
</evidence>
<proteinExistence type="inferred from homology"/>
<dbReference type="InterPro" id="IPR001708">
    <property type="entry name" value="YidC/ALB3/OXA1/COX18"/>
</dbReference>
<dbReference type="GO" id="GO:0033617">
    <property type="term" value="P:mitochondrial respiratory chain complex IV assembly"/>
    <property type="evidence" value="ECO:0007669"/>
    <property type="project" value="TreeGrafter"/>
</dbReference>
<evidence type="ECO:0000256" key="1">
    <source>
        <dbReference type="ARBA" id="ARBA00004141"/>
    </source>
</evidence>
<comment type="similarity">
    <text evidence="2 6">Belongs to the OXA1/ALB3/YidC family.</text>
</comment>
<evidence type="ECO:0000313" key="9">
    <source>
        <dbReference type="EMBL" id="KAH8105896.1"/>
    </source>
</evidence>
<protein>
    <submittedName>
        <fullName evidence="9">60Kd inner membrane protein-domain-containing protein</fullName>
    </submittedName>
</protein>
<evidence type="ECO:0000256" key="2">
    <source>
        <dbReference type="ARBA" id="ARBA00009877"/>
    </source>
</evidence>
<evidence type="ECO:0000256" key="7">
    <source>
        <dbReference type="SAM" id="MobiDB-lite"/>
    </source>
</evidence>
<evidence type="ECO:0000256" key="3">
    <source>
        <dbReference type="ARBA" id="ARBA00022692"/>
    </source>
</evidence>
<dbReference type="PANTHER" id="PTHR12428:SF65">
    <property type="entry name" value="CYTOCHROME C OXIDASE ASSEMBLY PROTEIN COX18, MITOCHONDRIAL"/>
    <property type="match status" value="1"/>
</dbReference>
<dbReference type="Proteomes" id="UP000813824">
    <property type="component" value="Unassembled WGS sequence"/>
</dbReference>
<comment type="subcellular location">
    <subcellularLocation>
        <location evidence="1 6">Membrane</location>
        <topology evidence="1 6">Multi-pass membrane protein</topology>
    </subcellularLocation>
</comment>
<dbReference type="Pfam" id="PF02096">
    <property type="entry name" value="60KD_IMP"/>
    <property type="match status" value="1"/>
</dbReference>
<evidence type="ECO:0000256" key="6">
    <source>
        <dbReference type="RuleBase" id="RU003945"/>
    </source>
</evidence>
<dbReference type="GO" id="GO:0005743">
    <property type="term" value="C:mitochondrial inner membrane"/>
    <property type="evidence" value="ECO:0007669"/>
    <property type="project" value="TreeGrafter"/>
</dbReference>
<keyword evidence="4" id="KW-1133">Transmembrane helix</keyword>
<organism evidence="9 10">
    <name type="scientific">Cristinia sonorae</name>
    <dbReference type="NCBI Taxonomy" id="1940300"/>
    <lineage>
        <taxon>Eukaryota</taxon>
        <taxon>Fungi</taxon>
        <taxon>Dikarya</taxon>
        <taxon>Basidiomycota</taxon>
        <taxon>Agaricomycotina</taxon>
        <taxon>Agaricomycetes</taxon>
        <taxon>Agaricomycetidae</taxon>
        <taxon>Agaricales</taxon>
        <taxon>Pleurotineae</taxon>
        <taxon>Stephanosporaceae</taxon>
        <taxon>Cristinia</taxon>
    </lineage>
</organism>
<feature type="domain" description="Membrane insertase YidC/Oxa/ALB C-terminal" evidence="8">
    <location>
        <begin position="131"/>
        <end position="302"/>
    </location>
</feature>
<dbReference type="PANTHER" id="PTHR12428">
    <property type="entry name" value="OXA1"/>
    <property type="match status" value="1"/>
</dbReference>
<dbReference type="InterPro" id="IPR028055">
    <property type="entry name" value="YidC/Oxa/ALB_C"/>
</dbReference>
<accession>A0A8K0XU66</accession>
<keyword evidence="5" id="KW-0472">Membrane</keyword>
<evidence type="ECO:0000256" key="4">
    <source>
        <dbReference type="ARBA" id="ARBA00022989"/>
    </source>
</evidence>
<keyword evidence="10" id="KW-1185">Reference proteome</keyword>
<gene>
    <name evidence="9" type="ORF">BXZ70DRAFT_1004197</name>
</gene>
<dbReference type="OrthoDB" id="2436667at2759"/>
<name>A0A8K0XU66_9AGAR</name>
<comment type="caution">
    <text evidence="9">The sequence shown here is derived from an EMBL/GenBank/DDBJ whole genome shotgun (WGS) entry which is preliminary data.</text>
</comment>